<reference evidence="9 10" key="1">
    <citation type="journal article" date="2020" name="Nat. Food">
        <title>A phased Vanilla planifolia genome enables genetic improvement of flavour and production.</title>
        <authorList>
            <person name="Hasing T."/>
            <person name="Tang H."/>
            <person name="Brym M."/>
            <person name="Khazi F."/>
            <person name="Huang T."/>
            <person name="Chambers A.H."/>
        </authorList>
    </citation>
    <scope>NUCLEOTIDE SEQUENCE [LARGE SCALE GENOMIC DNA]</scope>
    <source>
        <tissue evidence="9">Leaf</tissue>
    </source>
</reference>
<keyword evidence="10" id="KW-1185">Reference proteome</keyword>
<keyword evidence="5" id="KW-0677">Repeat</keyword>
<dbReference type="GO" id="GO:0016020">
    <property type="term" value="C:membrane"/>
    <property type="evidence" value="ECO:0007669"/>
    <property type="project" value="UniProtKB-SubCell"/>
</dbReference>
<dbReference type="PANTHER" id="PTHR47988">
    <property type="entry name" value="SOMATIC EMBRYOGENESIS RECEPTOR KINASE 1"/>
    <property type="match status" value="1"/>
</dbReference>
<evidence type="ECO:0000256" key="5">
    <source>
        <dbReference type="ARBA" id="ARBA00022737"/>
    </source>
</evidence>
<dbReference type="InterPro" id="IPR013210">
    <property type="entry name" value="LRR_N_plant-typ"/>
</dbReference>
<feature type="domain" description="Leucine-rich repeat-containing N-terminal plant-type" evidence="8">
    <location>
        <begin position="41"/>
        <end position="79"/>
    </location>
</feature>
<proteinExistence type="predicted"/>
<organism evidence="9 10">
    <name type="scientific">Vanilla planifolia</name>
    <name type="common">Vanilla</name>
    <dbReference type="NCBI Taxonomy" id="51239"/>
    <lineage>
        <taxon>Eukaryota</taxon>
        <taxon>Viridiplantae</taxon>
        <taxon>Streptophyta</taxon>
        <taxon>Embryophyta</taxon>
        <taxon>Tracheophyta</taxon>
        <taxon>Spermatophyta</taxon>
        <taxon>Magnoliopsida</taxon>
        <taxon>Liliopsida</taxon>
        <taxon>Asparagales</taxon>
        <taxon>Orchidaceae</taxon>
        <taxon>Vanilloideae</taxon>
        <taxon>Vanilleae</taxon>
        <taxon>Vanilla</taxon>
    </lineage>
</organism>
<evidence type="ECO:0000256" key="3">
    <source>
        <dbReference type="ARBA" id="ARBA00022692"/>
    </source>
</evidence>
<dbReference type="OrthoDB" id="2143914at2759"/>
<protein>
    <recommendedName>
        <fullName evidence="8">Leucine-rich repeat-containing N-terminal plant-type domain-containing protein</fullName>
    </recommendedName>
</protein>
<evidence type="ECO:0000256" key="7">
    <source>
        <dbReference type="ARBA" id="ARBA00023136"/>
    </source>
</evidence>
<keyword evidence="4" id="KW-0732">Signal</keyword>
<dbReference type="SUPFAM" id="SSF52058">
    <property type="entry name" value="L domain-like"/>
    <property type="match status" value="1"/>
</dbReference>
<dbReference type="InterPro" id="IPR032675">
    <property type="entry name" value="LRR_dom_sf"/>
</dbReference>
<evidence type="ECO:0000259" key="8">
    <source>
        <dbReference type="Pfam" id="PF08263"/>
    </source>
</evidence>
<sequence length="148" mass="15787">MEFPKTLRRLIFHGIFIVTIALLSCSSSLCQSSLATATTNSTDRLALLSFKATLSNSSEALAFWKVALPFCQWTGVTCNGGRVTRLALVSLGLTGPISPSLGNLTFLESLNLQDNNLLGPIPSELGLLSHLVNLTLKLNYLTGPIPGV</sequence>
<name>A0A835R6I9_VANPL</name>
<keyword evidence="2" id="KW-0433">Leucine-rich repeat</keyword>
<dbReference type="Gene3D" id="3.80.10.10">
    <property type="entry name" value="Ribonuclease Inhibitor"/>
    <property type="match status" value="1"/>
</dbReference>
<dbReference type="Pfam" id="PF08263">
    <property type="entry name" value="LRRNT_2"/>
    <property type="match status" value="1"/>
</dbReference>
<dbReference type="AlphaFoldDB" id="A0A835R6I9"/>
<evidence type="ECO:0000256" key="2">
    <source>
        <dbReference type="ARBA" id="ARBA00022614"/>
    </source>
</evidence>
<evidence type="ECO:0000313" key="10">
    <source>
        <dbReference type="Proteomes" id="UP000636800"/>
    </source>
</evidence>
<gene>
    <name evidence="9" type="ORF">HPP92_008682</name>
</gene>
<dbReference type="FunFam" id="3.80.10.10:FF:000129">
    <property type="entry name" value="Leucine-rich repeat receptor-like kinase"/>
    <property type="match status" value="1"/>
</dbReference>
<comment type="caution">
    <text evidence="9">The sequence shown here is derived from an EMBL/GenBank/DDBJ whole genome shotgun (WGS) entry which is preliminary data.</text>
</comment>
<dbReference type="Proteomes" id="UP000636800">
    <property type="component" value="Unassembled WGS sequence"/>
</dbReference>
<comment type="subcellular location">
    <subcellularLocation>
        <location evidence="1">Membrane</location>
        <topology evidence="1">Single-pass membrane protein</topology>
    </subcellularLocation>
</comment>
<evidence type="ECO:0000256" key="1">
    <source>
        <dbReference type="ARBA" id="ARBA00004167"/>
    </source>
</evidence>
<evidence type="ECO:0000256" key="6">
    <source>
        <dbReference type="ARBA" id="ARBA00022989"/>
    </source>
</evidence>
<evidence type="ECO:0000313" key="9">
    <source>
        <dbReference type="EMBL" id="KAG0484603.1"/>
    </source>
</evidence>
<accession>A0A835R6I9</accession>
<keyword evidence="6" id="KW-1133">Transmembrane helix</keyword>
<dbReference type="EMBL" id="JADCNL010000004">
    <property type="protein sequence ID" value="KAG0484603.1"/>
    <property type="molecule type" value="Genomic_DNA"/>
</dbReference>
<evidence type="ECO:0000256" key="4">
    <source>
        <dbReference type="ARBA" id="ARBA00022729"/>
    </source>
</evidence>
<keyword evidence="3" id="KW-0812">Transmembrane</keyword>
<keyword evidence="7" id="KW-0472">Membrane</keyword>
<dbReference type="PROSITE" id="PS51257">
    <property type="entry name" value="PROKAR_LIPOPROTEIN"/>
    <property type="match status" value="1"/>
</dbReference>